<dbReference type="Proteomes" id="UP000197138">
    <property type="component" value="Unassembled WGS sequence"/>
</dbReference>
<protein>
    <submittedName>
        <fullName evidence="2">Uncharacterized protein</fullName>
    </submittedName>
</protein>
<gene>
    <name evidence="2" type="ORF">CDL15_Pgr023795</name>
</gene>
<dbReference type="AlphaFoldDB" id="A0A218VYF9"/>
<evidence type="ECO:0000313" key="3">
    <source>
        <dbReference type="Proteomes" id="UP000197138"/>
    </source>
</evidence>
<feature type="compositionally biased region" description="Basic and acidic residues" evidence="1">
    <location>
        <begin position="31"/>
        <end position="48"/>
    </location>
</feature>
<sequence>MTFRNSTWLPEGRFSGHKRLPASLRGIFMANRDHSDPRTPRDIREILRKPRSQVPKSPPANGLRSSTASQRSRTGQKVHRDERYDAQRSNWRTGTLNSTLNIQTGQNRLSRRRVTQTFVHMTYGDIRLIQILFVQAFQIY</sequence>
<evidence type="ECO:0000313" key="2">
    <source>
        <dbReference type="EMBL" id="OWM65525.1"/>
    </source>
</evidence>
<dbReference type="EMBL" id="MTKT01005609">
    <property type="protein sequence ID" value="OWM65525.1"/>
    <property type="molecule type" value="Genomic_DNA"/>
</dbReference>
<name>A0A218VYF9_PUNGR</name>
<feature type="compositionally biased region" description="Polar residues" evidence="1">
    <location>
        <begin position="63"/>
        <end position="75"/>
    </location>
</feature>
<proteinExistence type="predicted"/>
<accession>A0A218VYF9</accession>
<comment type="caution">
    <text evidence="2">The sequence shown here is derived from an EMBL/GenBank/DDBJ whole genome shotgun (WGS) entry which is preliminary data.</text>
</comment>
<feature type="region of interest" description="Disordered" evidence="1">
    <location>
        <begin position="28"/>
        <end position="92"/>
    </location>
</feature>
<organism evidence="2 3">
    <name type="scientific">Punica granatum</name>
    <name type="common">Pomegranate</name>
    <dbReference type="NCBI Taxonomy" id="22663"/>
    <lineage>
        <taxon>Eukaryota</taxon>
        <taxon>Viridiplantae</taxon>
        <taxon>Streptophyta</taxon>
        <taxon>Embryophyta</taxon>
        <taxon>Tracheophyta</taxon>
        <taxon>Spermatophyta</taxon>
        <taxon>Magnoliopsida</taxon>
        <taxon>eudicotyledons</taxon>
        <taxon>Gunneridae</taxon>
        <taxon>Pentapetalae</taxon>
        <taxon>rosids</taxon>
        <taxon>malvids</taxon>
        <taxon>Myrtales</taxon>
        <taxon>Lythraceae</taxon>
        <taxon>Punica</taxon>
    </lineage>
</organism>
<reference evidence="3" key="1">
    <citation type="journal article" date="2017" name="Plant J.">
        <title>The pomegranate (Punica granatum L.) genome and the genomics of punicalagin biosynthesis.</title>
        <authorList>
            <person name="Qin G."/>
            <person name="Xu C."/>
            <person name="Ming R."/>
            <person name="Tang H."/>
            <person name="Guyot R."/>
            <person name="Kramer E.M."/>
            <person name="Hu Y."/>
            <person name="Yi X."/>
            <person name="Qi Y."/>
            <person name="Xu X."/>
            <person name="Gao Z."/>
            <person name="Pan H."/>
            <person name="Jian J."/>
            <person name="Tian Y."/>
            <person name="Yue Z."/>
            <person name="Xu Y."/>
        </authorList>
    </citation>
    <scope>NUCLEOTIDE SEQUENCE [LARGE SCALE GENOMIC DNA]</scope>
    <source>
        <strain evidence="3">cv. Dabenzi</strain>
    </source>
</reference>
<evidence type="ECO:0000256" key="1">
    <source>
        <dbReference type="SAM" id="MobiDB-lite"/>
    </source>
</evidence>